<keyword evidence="2 5" id="KW-0378">Hydrolase</keyword>
<evidence type="ECO:0000256" key="5">
    <source>
        <dbReference type="PROSITE-ProRule" id="PRU00560"/>
    </source>
</evidence>
<dbReference type="GO" id="GO:0003677">
    <property type="term" value="F:DNA binding"/>
    <property type="evidence" value="ECO:0007669"/>
    <property type="project" value="InterPro"/>
</dbReference>
<dbReference type="GO" id="GO:0043138">
    <property type="term" value="F:3'-5' DNA helicase activity"/>
    <property type="evidence" value="ECO:0007669"/>
    <property type="project" value="TreeGrafter"/>
</dbReference>
<keyword evidence="4 5" id="KW-0067">ATP-binding</keyword>
<keyword evidence="3 5" id="KW-0347">Helicase</keyword>
<dbReference type="InterPro" id="IPR027417">
    <property type="entry name" value="P-loop_NTPase"/>
</dbReference>
<dbReference type="Proteomes" id="UP000198983">
    <property type="component" value="Chromosome I"/>
</dbReference>
<accession>A0A1H1U9L3</accession>
<sequence>MSAKRASTEEFEPNDSANSSPYSTTSSSSAGSHVAAEIAYEQGYVGMLYDRLDALRQRTQDRLGVVHRGEHVQNDQAMSERQSYHELHTKRLSQLRAVERGLCFGRLDNDDETRLYIGRLGLFDEDYEPLLIDWRAPVAQAFYGATPARRLGVRRRRHLRTRGRTVVGIEDDVLDLAALDDTERRQLSGEAALLASLTAGRTGRMNEIVATIQAEQDKVIRSDLAGILVVEGGPGTGKTVVALHRAAYLLYTHRKRLARRGVLIVGPNSTFTRYIDQVLPSLGETDVVLATLGELYPGVSATGRDEPLAARVKGDPRMADVVAAAVRDRQRVPEHDLALVVDGEPYVLSRVTCERARERARARAGRDGELANRARRHFVRDVLGSLTRQAVDRLGADLLGDADVEDVRAELARSPEVRAAIDSLWPELTPTELLADLYSSADLLASAAPALTAAERAALLRPGPPATQRWTPADVPLLDEAAEHLGELDRTVHAAAQAERREAGEVSEETGYARAGVELQQEYEQFADDFTSDDVDPLAEGVVRRYRGGEAGGPVTEGALADRAWVYGHVIVDEAQELPAMAWRLLMRRCPARSMTLVGDLAQASAPGAPDSWAEALDLWARGRWRRERLTVNYRTPASIMALAADVLATIDPQAAPPRSVRDGGEPWWRPVEETDLGPALSAALDRELAALDAEASTAASTATSTEASAGRLAVIVPESRFADLGRQLRRARTDVALGGSPAVLDARVALLSVAQAKGLEFDSVVVVDPAAILAAGGSVRPGGHGAGDLYVALTRATLRLGVVTTGPLPDVLTRLAAPAGVIGGRGGEHATR</sequence>
<dbReference type="GO" id="GO:0005524">
    <property type="term" value="F:ATP binding"/>
    <property type="evidence" value="ECO:0007669"/>
    <property type="project" value="UniProtKB-UniRule"/>
</dbReference>
<keyword evidence="9" id="KW-1185">Reference proteome</keyword>
<dbReference type="GO" id="GO:0000725">
    <property type="term" value="P:recombinational repair"/>
    <property type="evidence" value="ECO:0007669"/>
    <property type="project" value="TreeGrafter"/>
</dbReference>
<feature type="domain" description="UvrD-like helicase ATP-binding" evidence="7">
    <location>
        <begin position="211"/>
        <end position="637"/>
    </location>
</feature>
<dbReference type="InterPro" id="IPR000212">
    <property type="entry name" value="DNA_helicase_UvrD/REP"/>
</dbReference>
<evidence type="ECO:0000259" key="7">
    <source>
        <dbReference type="PROSITE" id="PS51198"/>
    </source>
</evidence>
<dbReference type="GO" id="GO:0016787">
    <property type="term" value="F:hydrolase activity"/>
    <property type="evidence" value="ECO:0007669"/>
    <property type="project" value="UniProtKB-UniRule"/>
</dbReference>
<dbReference type="InterPro" id="IPR014016">
    <property type="entry name" value="UvrD-like_ATP-bd"/>
</dbReference>
<organism evidence="8 9">
    <name type="scientific">Actinopolymorpha singaporensis</name>
    <dbReference type="NCBI Taxonomy" id="117157"/>
    <lineage>
        <taxon>Bacteria</taxon>
        <taxon>Bacillati</taxon>
        <taxon>Actinomycetota</taxon>
        <taxon>Actinomycetes</taxon>
        <taxon>Propionibacteriales</taxon>
        <taxon>Actinopolymorphaceae</taxon>
        <taxon>Actinopolymorpha</taxon>
    </lineage>
</organism>
<proteinExistence type="predicted"/>
<evidence type="ECO:0000313" key="9">
    <source>
        <dbReference type="Proteomes" id="UP000198983"/>
    </source>
</evidence>
<dbReference type="STRING" id="117157.SAMN04489717_3541"/>
<evidence type="ECO:0000256" key="1">
    <source>
        <dbReference type="ARBA" id="ARBA00022741"/>
    </source>
</evidence>
<dbReference type="EMBL" id="LT629732">
    <property type="protein sequence ID" value="SDS69188.1"/>
    <property type="molecule type" value="Genomic_DNA"/>
</dbReference>
<dbReference type="PANTHER" id="PTHR11070">
    <property type="entry name" value="UVRD / RECB / PCRA DNA HELICASE FAMILY MEMBER"/>
    <property type="match status" value="1"/>
</dbReference>
<protein>
    <submittedName>
        <fullName evidence="8">DNA helicase IV</fullName>
    </submittedName>
</protein>
<evidence type="ECO:0000256" key="6">
    <source>
        <dbReference type="SAM" id="MobiDB-lite"/>
    </source>
</evidence>
<evidence type="ECO:0000313" key="8">
    <source>
        <dbReference type="EMBL" id="SDS69188.1"/>
    </source>
</evidence>
<dbReference type="PROSITE" id="PS51198">
    <property type="entry name" value="UVRD_HELICASE_ATP_BIND"/>
    <property type="match status" value="1"/>
</dbReference>
<feature type="region of interest" description="Disordered" evidence="6">
    <location>
        <begin position="1"/>
        <end position="29"/>
    </location>
</feature>
<evidence type="ECO:0000256" key="3">
    <source>
        <dbReference type="ARBA" id="ARBA00022806"/>
    </source>
</evidence>
<dbReference type="AlphaFoldDB" id="A0A1H1U9L3"/>
<gene>
    <name evidence="8" type="ORF">SAMN04489717_3541</name>
</gene>
<feature type="binding site" evidence="5">
    <location>
        <begin position="232"/>
        <end position="239"/>
    </location>
    <ligand>
        <name>ATP</name>
        <dbReference type="ChEBI" id="CHEBI:30616"/>
    </ligand>
</feature>
<feature type="compositionally biased region" description="Low complexity" evidence="6">
    <location>
        <begin position="16"/>
        <end position="29"/>
    </location>
</feature>
<dbReference type="PANTHER" id="PTHR11070:SF45">
    <property type="entry name" value="DNA 3'-5' HELICASE"/>
    <property type="match status" value="1"/>
</dbReference>
<keyword evidence="1 5" id="KW-0547">Nucleotide-binding</keyword>
<name>A0A1H1U9L3_9ACTN</name>
<dbReference type="SUPFAM" id="SSF52540">
    <property type="entry name" value="P-loop containing nucleoside triphosphate hydrolases"/>
    <property type="match status" value="1"/>
</dbReference>
<dbReference type="GO" id="GO:0005829">
    <property type="term" value="C:cytosol"/>
    <property type="evidence" value="ECO:0007669"/>
    <property type="project" value="TreeGrafter"/>
</dbReference>
<evidence type="ECO:0000256" key="4">
    <source>
        <dbReference type="ARBA" id="ARBA00022840"/>
    </source>
</evidence>
<dbReference type="Gene3D" id="3.40.50.300">
    <property type="entry name" value="P-loop containing nucleotide triphosphate hydrolases"/>
    <property type="match status" value="2"/>
</dbReference>
<reference evidence="8 9" key="1">
    <citation type="submission" date="2016-10" db="EMBL/GenBank/DDBJ databases">
        <authorList>
            <person name="de Groot N.N."/>
        </authorList>
    </citation>
    <scope>NUCLEOTIDE SEQUENCE [LARGE SCALE GENOMIC DNA]</scope>
    <source>
        <strain evidence="8 9">DSM 22024</strain>
    </source>
</reference>
<evidence type="ECO:0000256" key="2">
    <source>
        <dbReference type="ARBA" id="ARBA00022801"/>
    </source>
</evidence>